<accession>A0ABV3QGS3</accession>
<comment type="caution">
    <text evidence="2">The sequence shown here is derived from an EMBL/GenBank/DDBJ whole genome shotgun (WGS) entry which is preliminary data.</text>
</comment>
<dbReference type="Proteomes" id="UP001556220">
    <property type="component" value="Unassembled WGS sequence"/>
</dbReference>
<dbReference type="EMBL" id="JBFOHK010000004">
    <property type="protein sequence ID" value="MEW9572887.1"/>
    <property type="molecule type" value="Genomic_DNA"/>
</dbReference>
<sequence>MGIGSGVNGSNCGGLLSGYEAYLEGWKEGEAIRLREDLQRANQRAGSAYDQGFSDGQQDGYLLGWNDGIGRGNRELFKMDGYMKAHIADKERLQQTVNEQAQQIAQLVAHVVALEGAIGRKDDAMRAIQDSSLPQLARELKAANDQLREQMQALQADGAAKAQECSENVLRVNRAATALNAMRQTLEDLTADKDSERTAEIEHLFCEHYKKEVATGLEKGCLRRPLEEDAIAAQSMPSTHRFLTSVLHSVNERIEMERHNRKESGCRTGPEWQQKLKRLAFGNRPRLPKVT</sequence>
<evidence type="ECO:0000256" key="1">
    <source>
        <dbReference type="SAM" id="Coils"/>
    </source>
</evidence>
<gene>
    <name evidence="2" type="ORF">ABQJ54_14105</name>
</gene>
<name>A0ABV3QGS3_9GAMM</name>
<dbReference type="RefSeq" id="WP_367854953.1">
    <property type="nucleotide sequence ID" value="NZ_JBFOHK010000004.1"/>
</dbReference>
<proteinExistence type="predicted"/>
<evidence type="ECO:0000313" key="2">
    <source>
        <dbReference type="EMBL" id="MEW9572887.1"/>
    </source>
</evidence>
<reference evidence="2 3" key="1">
    <citation type="submission" date="2024-06" db="EMBL/GenBank/DDBJ databases">
        <authorList>
            <person name="Woo H."/>
        </authorList>
    </citation>
    <scope>NUCLEOTIDE SEQUENCE [LARGE SCALE GENOMIC DNA]</scope>
    <source>
        <strain evidence="2 3">Si-c</strain>
    </source>
</reference>
<organism evidence="2 3">
    <name type="scientific">Rhodanobacter lycopersici</name>
    <dbReference type="NCBI Taxonomy" id="3162487"/>
    <lineage>
        <taxon>Bacteria</taxon>
        <taxon>Pseudomonadati</taxon>
        <taxon>Pseudomonadota</taxon>
        <taxon>Gammaproteobacteria</taxon>
        <taxon>Lysobacterales</taxon>
        <taxon>Rhodanobacteraceae</taxon>
        <taxon>Rhodanobacter</taxon>
    </lineage>
</organism>
<evidence type="ECO:0000313" key="3">
    <source>
        <dbReference type="Proteomes" id="UP001556220"/>
    </source>
</evidence>
<keyword evidence="1" id="KW-0175">Coiled coil</keyword>
<protein>
    <submittedName>
        <fullName evidence="2">Uncharacterized protein</fullName>
    </submittedName>
</protein>
<keyword evidence="3" id="KW-1185">Reference proteome</keyword>
<feature type="coiled-coil region" evidence="1">
    <location>
        <begin position="83"/>
        <end position="199"/>
    </location>
</feature>